<feature type="region of interest" description="Disordered" evidence="1">
    <location>
        <begin position="407"/>
        <end position="464"/>
    </location>
</feature>
<organism evidence="2 3">
    <name type="scientific">Mycena venus</name>
    <dbReference type="NCBI Taxonomy" id="2733690"/>
    <lineage>
        <taxon>Eukaryota</taxon>
        <taxon>Fungi</taxon>
        <taxon>Dikarya</taxon>
        <taxon>Basidiomycota</taxon>
        <taxon>Agaricomycotina</taxon>
        <taxon>Agaricomycetes</taxon>
        <taxon>Agaricomycetidae</taxon>
        <taxon>Agaricales</taxon>
        <taxon>Marasmiineae</taxon>
        <taxon>Mycenaceae</taxon>
        <taxon>Mycena</taxon>
    </lineage>
</organism>
<dbReference type="EMBL" id="JACAZI010000001">
    <property type="protein sequence ID" value="KAF7372569.1"/>
    <property type="molecule type" value="Genomic_DNA"/>
</dbReference>
<dbReference type="Proteomes" id="UP000620124">
    <property type="component" value="Unassembled WGS sequence"/>
</dbReference>
<accession>A0A8H6Z7S1</accession>
<evidence type="ECO:0000313" key="2">
    <source>
        <dbReference type="EMBL" id="KAF7372569.1"/>
    </source>
</evidence>
<proteinExistence type="predicted"/>
<name>A0A8H6Z7S1_9AGAR</name>
<keyword evidence="3" id="KW-1185">Reference proteome</keyword>
<feature type="compositionally biased region" description="Polar residues" evidence="1">
    <location>
        <begin position="424"/>
        <end position="437"/>
    </location>
</feature>
<evidence type="ECO:0000256" key="1">
    <source>
        <dbReference type="SAM" id="MobiDB-lite"/>
    </source>
</evidence>
<dbReference type="AlphaFoldDB" id="A0A8H6Z7S1"/>
<reference evidence="2" key="1">
    <citation type="submission" date="2020-05" db="EMBL/GenBank/DDBJ databases">
        <title>Mycena genomes resolve the evolution of fungal bioluminescence.</title>
        <authorList>
            <person name="Tsai I.J."/>
        </authorList>
    </citation>
    <scope>NUCLEOTIDE SEQUENCE</scope>
    <source>
        <strain evidence="2">CCC161011</strain>
    </source>
</reference>
<comment type="caution">
    <text evidence="2">The sequence shown here is derived from an EMBL/GenBank/DDBJ whole genome shotgun (WGS) entry which is preliminary data.</text>
</comment>
<gene>
    <name evidence="2" type="ORF">MVEN_00119500</name>
</gene>
<sequence>MSDPAPPPFTQKAFAPPASSQLTQPPANVPGIQYNANGLPWLRDPDGNWVIAWHFLPQEAPAPLASSAMAQSAAQPASFNFPPTLSGHPLMSGPNNAYPPPIDPRLLPQLPDGDDLDLTDPRTIAKARLGNPAPRVGGSRQKSKDPRGKQRRYPFDSDDGASDGERAPKRGRRKGSSNFSREDVAKLLDYVEKHLPLGQKGWKAIQSDFSKWASESGRPERDVKSLETKYKLLLKTKKPTELSDSEFDDDSDGSIEVLDPPAAVRTAVAHRAPSPPLRRKSRMNAPELVDKLSRAFDPDALKSRNDEHAQQSFQTTQFFTLLQQLRDAQTTIEALRTQISVLQNHSHDVERARDRAEIRLEMRGGGYAGHTKPVYCSQFKGRSDVQRDNGQVRCEQVYPDGGACTYWISDPSTDGDNESDKENQNPSHTHFRPSSPSLAPDNAVAGPSTVNGGLATGDKASPEI</sequence>
<protein>
    <submittedName>
        <fullName evidence="2">Uncharacterized protein</fullName>
    </submittedName>
</protein>
<feature type="compositionally biased region" description="Low complexity" evidence="1">
    <location>
        <begin position="64"/>
        <end position="78"/>
    </location>
</feature>
<dbReference type="OrthoDB" id="99432at2759"/>
<dbReference type="PANTHER" id="PTHR34409">
    <property type="entry name" value="SET DOMAIN-CONTAINING PROTEIN"/>
    <property type="match status" value="1"/>
</dbReference>
<dbReference type="PANTHER" id="PTHR34409:SF1">
    <property type="entry name" value="MYB-LIKE DOMAIN-CONTAINING PROTEIN"/>
    <property type="match status" value="1"/>
</dbReference>
<feature type="region of interest" description="Disordered" evidence="1">
    <location>
        <begin position="1"/>
        <end position="31"/>
    </location>
</feature>
<evidence type="ECO:0000313" key="3">
    <source>
        <dbReference type="Proteomes" id="UP000620124"/>
    </source>
</evidence>
<feature type="region of interest" description="Disordered" evidence="1">
    <location>
        <begin position="64"/>
        <end position="183"/>
    </location>
</feature>